<evidence type="ECO:0000256" key="2">
    <source>
        <dbReference type="SAM" id="MobiDB-lite"/>
    </source>
</evidence>
<reference evidence="5" key="2">
    <citation type="submission" date="2019-09" db="UniProtKB">
        <authorList>
            <consortium name="WormBaseParasite"/>
        </authorList>
    </citation>
    <scope>IDENTIFICATION</scope>
</reference>
<evidence type="ECO:0000313" key="5">
    <source>
        <dbReference type="WBParaSite" id="HPBE_0001370901-mRNA-1"/>
    </source>
</evidence>
<feature type="region of interest" description="Disordered" evidence="2">
    <location>
        <begin position="192"/>
        <end position="217"/>
    </location>
</feature>
<feature type="region of interest" description="Disordered" evidence="2">
    <location>
        <begin position="1"/>
        <end position="25"/>
    </location>
</feature>
<accession>A0A3P8AYS2</accession>
<gene>
    <name evidence="3" type="ORF">HPBE_LOCUS13710</name>
</gene>
<keyword evidence="4" id="KW-1185">Reference proteome</keyword>
<proteinExistence type="predicted"/>
<dbReference type="OrthoDB" id="10039716at2759"/>
<dbReference type="EMBL" id="UZAH01028037">
    <property type="protein sequence ID" value="VDO97133.1"/>
    <property type="molecule type" value="Genomic_DNA"/>
</dbReference>
<name>A0A3P8AYS2_HELPZ</name>
<protein>
    <submittedName>
        <fullName evidence="5">BZIP domain-containing protein</fullName>
    </submittedName>
</protein>
<evidence type="ECO:0000313" key="4">
    <source>
        <dbReference type="Proteomes" id="UP000050761"/>
    </source>
</evidence>
<evidence type="ECO:0000313" key="3">
    <source>
        <dbReference type="EMBL" id="VDO97133.1"/>
    </source>
</evidence>
<organism evidence="3">
    <name type="scientific">Heligmosomoides polygyrus</name>
    <name type="common">Parasitic roundworm</name>
    <dbReference type="NCBI Taxonomy" id="6339"/>
    <lineage>
        <taxon>Eukaryota</taxon>
        <taxon>Metazoa</taxon>
        <taxon>Ecdysozoa</taxon>
        <taxon>Nematoda</taxon>
        <taxon>Chromadorea</taxon>
        <taxon>Rhabditida</taxon>
        <taxon>Rhabditina</taxon>
        <taxon>Rhabditomorpha</taxon>
        <taxon>Strongyloidea</taxon>
        <taxon>Heligmosomidae</taxon>
        <taxon>Heligmosomoides</taxon>
    </lineage>
</organism>
<dbReference type="AlphaFoldDB" id="A0A3P8AYS2"/>
<feature type="coiled-coil region" evidence="1">
    <location>
        <begin position="242"/>
        <end position="272"/>
    </location>
</feature>
<sequence>MTLAETKPNIDDLRPSESGVQSALGDRRVPCDHVLGTEKSGEYCPGLVRFLPEETMDTVGSRAMHSAGVFERQDSLARAASLQECDRARDPAGILNFLESTMNIEDYLEDITQITGVPAEDIDFDEIELQKCNLLYNEGKCRDYGSYDPFAHNDVILRDQIIPQDDYVCEESTTSSTPELVAVVKEEPAWEGNIKPSTSSTRQSRRTTRNVQPVEPYTPTTTARKYRLKTPQERNNISYKAKQMQMMKEKQLEDALKELENLRKELCMAREKLARCHCQQ</sequence>
<evidence type="ECO:0000256" key="1">
    <source>
        <dbReference type="SAM" id="Coils"/>
    </source>
</evidence>
<dbReference type="WBParaSite" id="HPBE_0001370901-mRNA-1">
    <property type="protein sequence ID" value="HPBE_0001370901-mRNA-1"/>
    <property type="gene ID" value="HPBE_0001370901"/>
</dbReference>
<dbReference type="Proteomes" id="UP000050761">
    <property type="component" value="Unassembled WGS sequence"/>
</dbReference>
<keyword evidence="1" id="KW-0175">Coiled coil</keyword>
<reference evidence="3 4" key="1">
    <citation type="submission" date="2018-11" db="EMBL/GenBank/DDBJ databases">
        <authorList>
            <consortium name="Pathogen Informatics"/>
        </authorList>
    </citation>
    <scope>NUCLEOTIDE SEQUENCE [LARGE SCALE GENOMIC DNA]</scope>
</reference>